<evidence type="ECO:0000259" key="2">
    <source>
        <dbReference type="Pfam" id="PF02194"/>
    </source>
</evidence>
<dbReference type="AlphaFoldDB" id="B9W798"/>
<organism evidence="4 5">
    <name type="scientific">Candida dubliniensis (strain CD36 / ATCC MYA-646 / CBS 7987 / NCPF 3949 / NRRL Y-17841)</name>
    <name type="common">Yeast</name>
    <dbReference type="NCBI Taxonomy" id="573826"/>
    <lineage>
        <taxon>Eukaryota</taxon>
        <taxon>Fungi</taxon>
        <taxon>Dikarya</taxon>
        <taxon>Ascomycota</taxon>
        <taxon>Saccharomycotina</taxon>
        <taxon>Pichiomycetes</taxon>
        <taxon>Debaryomycetaceae</taxon>
        <taxon>Candida/Lodderomyces clade</taxon>
        <taxon>Candida</taxon>
    </lineage>
</organism>
<evidence type="ECO:0000313" key="3">
    <source>
        <dbReference type="CGD" id="CAL0000165529"/>
    </source>
</evidence>
<evidence type="ECO:0000313" key="4">
    <source>
        <dbReference type="EMBL" id="CAX44557.1"/>
    </source>
</evidence>
<dbReference type="KEGG" id="cdu:CD36_02970"/>
<dbReference type="CGD" id="CAL0000165529">
    <property type="gene designation" value="Cd36_02970"/>
</dbReference>
<dbReference type="VEuPathDB" id="FungiDB:CD36_02970"/>
<accession>B9W798</accession>
<gene>
    <name evidence="3" type="ordered locus">Cd36_02970</name>
    <name evidence="4" type="ORF">CD36_02970</name>
</gene>
<dbReference type="RefSeq" id="XP_002416969.1">
    <property type="nucleotide sequence ID" value="XM_002416924.1"/>
</dbReference>
<keyword evidence="5" id="KW-1185">Reference proteome</keyword>
<reference evidence="4 5" key="1">
    <citation type="journal article" date="2009" name="Genome Res.">
        <title>Comparative genomics of the fungal pathogens Candida dubliniensis and Candida albicans.</title>
        <authorList>
            <person name="Jackson A.P."/>
            <person name="Gamble J.A."/>
            <person name="Yeomans T."/>
            <person name="Moran G.P."/>
            <person name="Saunders D."/>
            <person name="Harris D."/>
            <person name="Aslett M."/>
            <person name="Barrell J.F."/>
            <person name="Butler G."/>
            <person name="Citiulo F."/>
            <person name="Coleman D.C."/>
            <person name="de Groot P.W.J."/>
            <person name="Goodwin T.J."/>
            <person name="Quail M.A."/>
            <person name="McQuillan J."/>
            <person name="Munro C.A."/>
            <person name="Pain A."/>
            <person name="Poulter R.T."/>
            <person name="Rajandream M.A."/>
            <person name="Renauld H."/>
            <person name="Spiering M.J."/>
            <person name="Tivey A."/>
            <person name="Gow N.A.R."/>
            <person name="Barrell B."/>
            <person name="Sullivan D.J."/>
            <person name="Berriman M."/>
        </authorList>
    </citation>
    <scope>NUCLEOTIDE SEQUENCE [LARGE SCALE GENOMIC DNA]</scope>
    <source>
        <strain evidence="5">CD36 / ATCC MYA-646 / CBS 7987 / NCPF 3949 / NRRL Y-17841</strain>
    </source>
</reference>
<sequence length="668" mass="75173">MSSRRNKRPYKGLILKPKPLKPGSVFATGTGTRTGLGTVSVSASPLASTSTTATTIISFQNGQTYNVPNSGNVSPSTSSTSTNSLVTKQHIKKSLQNDFKLKSTANTNNNDTDNNIPSHNGSNGFGVVGDLYDISDPNNFNEFEFLYSIYVPNKYLIKNNKKSIKHLLIHLPKLYHDSATNSSGSTTSTTTNTNQTTNLNLSIHLFLSTIMVKFVNSWYLTKLNTTNLSFLKLVYQLMVDFIRDIISRIESVDIMLMIDQLGDILNTHLKQTVSNKYSGNNQYPYKFLEDYYFIQQPTSNTFDFDKSSLQVVNDHLKSNHIIFENFNSSKDQNTNNEMLYYRLLVKNVLSASFKDNALSPSTSKITSDLIIHILSDIVIVKLIEKLSSSDFIFDKLNELLDSLLSLSSSSSSSSSSNSIEPNSKVKLESTFYSSWTQKLQKSISQIYSGFTSFIVLSSNSKKSQLKGNENGDSVSGTNSQGNGTSGVLNWSLFSLLNIIFNVQHRKPFVYNLMISIKTLLLQMNNRIVSSIDRITGEFIKTKIKQSITQDKVARIINDLRINLFYPSSDNQESKTVNQENQISIDILAEKIIKVYKTYFAKYLDLSYKGETDQDLKDSIKSVLIIFQQQQEHKEEKESDPHQYLDNRVNKLLIVKLLDCVIGNLYTDI</sequence>
<feature type="compositionally biased region" description="Low complexity" evidence="1">
    <location>
        <begin position="66"/>
        <end position="86"/>
    </location>
</feature>
<feature type="domain" description="PXA" evidence="2">
    <location>
        <begin position="198"/>
        <end position="396"/>
    </location>
</feature>
<dbReference type="GeneID" id="8044505"/>
<dbReference type="EMBL" id="FM992688">
    <property type="protein sequence ID" value="CAX44557.1"/>
    <property type="molecule type" value="Genomic_DNA"/>
</dbReference>
<evidence type="ECO:0000313" key="5">
    <source>
        <dbReference type="Proteomes" id="UP000002605"/>
    </source>
</evidence>
<proteinExistence type="predicted"/>
<dbReference type="HOGENOM" id="CLU_032841_0_0_1"/>
<dbReference type="OrthoDB" id="5582218at2759"/>
<name>B9W798_CANDC</name>
<protein>
    <recommendedName>
        <fullName evidence="2">PXA domain-containing protein</fullName>
    </recommendedName>
</protein>
<feature type="region of interest" description="Disordered" evidence="1">
    <location>
        <begin position="64"/>
        <end position="86"/>
    </location>
</feature>
<dbReference type="Proteomes" id="UP000002605">
    <property type="component" value="Chromosome 1"/>
</dbReference>
<evidence type="ECO:0000256" key="1">
    <source>
        <dbReference type="SAM" id="MobiDB-lite"/>
    </source>
</evidence>
<dbReference type="Pfam" id="PF02194">
    <property type="entry name" value="PXA"/>
    <property type="match status" value="1"/>
</dbReference>
<dbReference type="eggNOG" id="ENOG502RYUQ">
    <property type="taxonomic scope" value="Eukaryota"/>
</dbReference>
<dbReference type="InterPro" id="IPR003114">
    <property type="entry name" value="Phox_assoc"/>
</dbReference>